<dbReference type="PANTHER" id="PTHR35186:SF4">
    <property type="entry name" value="PRION-INHIBITION AND PROPAGATION HELO DOMAIN-CONTAINING PROTEIN"/>
    <property type="match status" value="1"/>
</dbReference>
<organism evidence="4 5">
    <name type="scientific">Penicillium thymicola</name>
    <dbReference type="NCBI Taxonomy" id="293382"/>
    <lineage>
        <taxon>Eukaryota</taxon>
        <taxon>Fungi</taxon>
        <taxon>Dikarya</taxon>
        <taxon>Ascomycota</taxon>
        <taxon>Pezizomycotina</taxon>
        <taxon>Eurotiomycetes</taxon>
        <taxon>Eurotiomycetidae</taxon>
        <taxon>Eurotiales</taxon>
        <taxon>Aspergillaceae</taxon>
        <taxon>Penicillium</taxon>
    </lineage>
</organism>
<dbReference type="Pfam" id="PF24476">
    <property type="entry name" value="DUF7580"/>
    <property type="match status" value="1"/>
</dbReference>
<evidence type="ECO:0000313" key="5">
    <source>
        <dbReference type="Proteomes" id="UP001227192"/>
    </source>
</evidence>
<accession>A0AAI9TIU0</accession>
<evidence type="ECO:0000256" key="2">
    <source>
        <dbReference type="SAM" id="SignalP"/>
    </source>
</evidence>
<reference evidence="4" key="2">
    <citation type="journal article" date="2016" name="Fungal Biol.">
        <title>Ochratoxin A production by Penicillium thymicola.</title>
        <authorList>
            <person name="Nguyen H.D.T."/>
            <person name="McMullin D.R."/>
            <person name="Ponomareva E."/>
            <person name="Riley R."/>
            <person name="Pomraning K.R."/>
            <person name="Baker S.E."/>
            <person name="Seifert K.A."/>
        </authorList>
    </citation>
    <scope>NUCLEOTIDE SEQUENCE</scope>
    <source>
        <strain evidence="4">DAOM 180753</strain>
    </source>
</reference>
<dbReference type="EMBL" id="LACB01000136">
    <property type="protein sequence ID" value="KAJ9487959.1"/>
    <property type="molecule type" value="Genomic_DNA"/>
</dbReference>
<keyword evidence="5" id="KW-1185">Reference proteome</keyword>
<comment type="caution">
    <text evidence="4">The sequence shown here is derived from an EMBL/GenBank/DDBJ whole genome shotgun (WGS) entry which is preliminary data.</text>
</comment>
<sequence length="525" mass="59682">MVTGIEAAGLALAILPLFVNQIDAYVRGIEKIKGLRRYRREFKGYAINLRTQHAILLNTLEQALEGIVNDEDQVSELICDPQGDGWKDPDLQKRLRSKLDRNYETPVSEAWNIWKFRKILSKAVYDDLLVKIDGTNTILKTLVDQSFHLEDTKKRRQGWGYLLKRYQKARKHAEGLFKAIIGGSYWGCQCKNHHCVHLQLQVNSLRSTEEYPDNDFDARSEFRMIFSNTKQADLPCLWTWTEVVFEPWQVEEMVTLASLSLHDDPTAYPQKKPRVQFDMPPVEKPRSSEKRREALSAPPIQDFCSSLCVAESDIERRRSIGSISNGVDASVKYTMHAVKILPKTVPQKPLREVLSHISRRDRLHIATALACGMIQFGGNWLKSWWDISDVHLAATSDDGGNVLLDNLYLSWPLSTTGTIPGLRNHFGENRLLPLGLALVELSLGKSLQTLLDLEDGNQDTLVSRFNTASWLVKMVYMESGTNYADVVNSCLSWSGLCLEERFEERVFDTIVSPLLRDLGNFEGLA</sequence>
<reference evidence="4" key="1">
    <citation type="submission" date="2015-06" db="EMBL/GenBank/DDBJ databases">
        <authorList>
            <person name="Nguyen H."/>
        </authorList>
    </citation>
    <scope>NUCLEOTIDE SEQUENCE</scope>
    <source>
        <strain evidence="4">DAOM 180753</strain>
    </source>
</reference>
<dbReference type="Proteomes" id="UP001227192">
    <property type="component" value="Unassembled WGS sequence"/>
</dbReference>
<gene>
    <name evidence="4" type="ORF">VN97_g5339</name>
</gene>
<dbReference type="InterPro" id="IPR056002">
    <property type="entry name" value="DUF7580"/>
</dbReference>
<feature type="signal peptide" evidence="2">
    <location>
        <begin position="1"/>
        <end position="24"/>
    </location>
</feature>
<evidence type="ECO:0000313" key="4">
    <source>
        <dbReference type="EMBL" id="KAJ9487959.1"/>
    </source>
</evidence>
<evidence type="ECO:0000256" key="1">
    <source>
        <dbReference type="SAM" id="MobiDB-lite"/>
    </source>
</evidence>
<dbReference type="PANTHER" id="PTHR35186">
    <property type="entry name" value="ANK_REP_REGION DOMAIN-CONTAINING PROTEIN"/>
    <property type="match status" value="1"/>
</dbReference>
<feature type="chain" id="PRO_5042504832" description="DUF7580 domain-containing protein" evidence="2">
    <location>
        <begin position="25"/>
        <end position="525"/>
    </location>
</feature>
<evidence type="ECO:0000259" key="3">
    <source>
        <dbReference type="Pfam" id="PF24476"/>
    </source>
</evidence>
<proteinExistence type="predicted"/>
<feature type="domain" description="DUF7580" evidence="3">
    <location>
        <begin position="165"/>
        <end position="519"/>
    </location>
</feature>
<protein>
    <recommendedName>
        <fullName evidence="3">DUF7580 domain-containing protein</fullName>
    </recommendedName>
</protein>
<feature type="region of interest" description="Disordered" evidence="1">
    <location>
        <begin position="268"/>
        <end position="295"/>
    </location>
</feature>
<name>A0AAI9TIU0_PENTH</name>
<keyword evidence="2" id="KW-0732">Signal</keyword>
<dbReference type="AlphaFoldDB" id="A0AAI9TIU0"/>
<feature type="compositionally biased region" description="Basic and acidic residues" evidence="1">
    <location>
        <begin position="281"/>
        <end position="294"/>
    </location>
</feature>